<evidence type="ECO:0000313" key="21">
    <source>
        <dbReference type="EMBL" id="CAE6226493.1"/>
    </source>
</evidence>
<evidence type="ECO:0000256" key="5">
    <source>
        <dbReference type="ARBA" id="ARBA00019474"/>
    </source>
</evidence>
<keyword evidence="10" id="KW-0276">Fatty acid metabolism</keyword>
<evidence type="ECO:0000256" key="9">
    <source>
        <dbReference type="ARBA" id="ARBA00022692"/>
    </source>
</evidence>
<evidence type="ECO:0000256" key="16">
    <source>
        <dbReference type="ARBA" id="ARBA00023930"/>
    </source>
</evidence>
<dbReference type="Gene3D" id="1.20.1050.10">
    <property type="match status" value="1"/>
</dbReference>
<comment type="pathway">
    <text evidence="1">Lipid metabolism; prostaglandin biosynthesis.</text>
</comment>
<dbReference type="PROSITE" id="PS00195">
    <property type="entry name" value="GLUTAREDOXIN_1"/>
    <property type="match status" value="1"/>
</dbReference>
<name>A0A8S2B7L9_ARAAE</name>
<evidence type="ECO:0000256" key="8">
    <source>
        <dbReference type="ARBA" id="ARBA00022585"/>
    </source>
</evidence>
<dbReference type="Pfam" id="PF13417">
    <property type="entry name" value="GST_N_3"/>
    <property type="match status" value="1"/>
</dbReference>
<dbReference type="PANTHER" id="PTHR12782">
    <property type="entry name" value="MICROSOMAL PROSTAGLANDIN E SYNTHASE-2"/>
    <property type="match status" value="1"/>
</dbReference>
<accession>A0A8S2B7L9</accession>
<dbReference type="GO" id="GO:0012505">
    <property type="term" value="C:endomembrane system"/>
    <property type="evidence" value="ECO:0007669"/>
    <property type="project" value="UniProtKB-SubCell"/>
</dbReference>
<dbReference type="GO" id="GO:0006633">
    <property type="term" value="P:fatty acid biosynthetic process"/>
    <property type="evidence" value="ECO:0007669"/>
    <property type="project" value="UniProtKB-KW"/>
</dbReference>
<dbReference type="SFLD" id="SFLDG01203">
    <property type="entry name" value="Prostaglandin_E_synthase_like1"/>
    <property type="match status" value="1"/>
</dbReference>
<proteinExistence type="inferred from homology"/>
<gene>
    <name evidence="21" type="ORF">AARE701A_LOCUS20842</name>
</gene>
<comment type="similarity">
    <text evidence="2">Belongs to the GST superfamily.</text>
</comment>
<dbReference type="SFLD" id="SFLDS00019">
    <property type="entry name" value="Glutathione_Transferase_(cytos"/>
    <property type="match status" value="1"/>
</dbReference>
<feature type="domain" description="GST N-terminal" evidence="20">
    <location>
        <begin position="86"/>
        <end position="162"/>
    </location>
</feature>
<evidence type="ECO:0000256" key="2">
    <source>
        <dbReference type="ARBA" id="ARBA00007409"/>
    </source>
</evidence>
<keyword evidence="8" id="KW-0643">Prostaglandin biosynthesis</keyword>
<dbReference type="InterPro" id="IPR036514">
    <property type="entry name" value="SGNH_hydro_sf"/>
</dbReference>
<dbReference type="PANTHER" id="PTHR12782:SF11">
    <property type="entry name" value="PROSTAGLANDIN E SYNTHASE 2"/>
    <property type="match status" value="1"/>
</dbReference>
<dbReference type="FunFam" id="3.40.30.10:FF:000114">
    <property type="entry name" value="Prostaglandin E synthase 2"/>
    <property type="match status" value="1"/>
</dbReference>
<sequence>MRRVTGLAARTISSSVAINPRLSQTMAITTISSSEPISRRFGGLPEISTPSFAGGVAGIVFFSAAAASSLGQEVHAKEMAQKFNPKEVVLYQYEACPFCNKVKAFLDYNKIPYKIVEVNPISKKEIKWSDYKKVPILTVDGEQMVDSSVIIDSLFQKMHPEISKSEEDEETKWRKWVDNHLVHLLSPNIYRNTSEALESFDYITTHGNFSFTERLVAKYAGATAMYFVSKKLKKKYNITDERAALYDAAETWVDALKERPYHGGSKPNLADLAVFGVLRPIRYLRSGKDMVDNTRIVVEGSRNTLDQNTETNATEAKVEAERLGIAETIPAYLNPKLKNEDLLKGINFASGGSGYDPLTAKLVKVVSLSDQLKYFQEYKEKIKGIVGEEKANFMVKNSLYLVVASSNDIAHTYTARSLKYNRTSYADYLVGFSSKFVKDLYGLGARRIGVFSAVPVGCVPAARTVHGRLKRKCSDKLNEVARHFNVKMFPTLEALGKELPDSKIAFIDVYDTLNDMIENPKNYGFEVSNRGCCGTGLLELPSNRKSLPNYR</sequence>
<dbReference type="InterPro" id="IPR034335">
    <property type="entry name" value="PGES2_C"/>
</dbReference>
<dbReference type="InterPro" id="IPR035669">
    <property type="entry name" value="SGNH_plant_lipase-like"/>
</dbReference>
<dbReference type="SFLD" id="SFLDG01182">
    <property type="entry name" value="Prostaglandin_E_synthase_like"/>
    <property type="match status" value="1"/>
</dbReference>
<evidence type="ECO:0000256" key="18">
    <source>
        <dbReference type="ARBA" id="ARBA00031041"/>
    </source>
</evidence>
<dbReference type="CDD" id="cd01837">
    <property type="entry name" value="SGNH_plant_lipase_like"/>
    <property type="match status" value="1"/>
</dbReference>
<keyword evidence="11" id="KW-1133">Transmembrane helix</keyword>
<dbReference type="PROSITE" id="PS51354">
    <property type="entry name" value="GLUTAREDOXIN_2"/>
    <property type="match status" value="1"/>
</dbReference>
<organism evidence="21 22">
    <name type="scientific">Arabidopsis arenosa</name>
    <name type="common">Sand rock-cress</name>
    <name type="synonym">Cardaminopsis arenosa</name>
    <dbReference type="NCBI Taxonomy" id="38785"/>
    <lineage>
        <taxon>Eukaryota</taxon>
        <taxon>Viridiplantae</taxon>
        <taxon>Streptophyta</taxon>
        <taxon>Embryophyta</taxon>
        <taxon>Tracheophyta</taxon>
        <taxon>Spermatophyta</taxon>
        <taxon>Magnoliopsida</taxon>
        <taxon>eudicotyledons</taxon>
        <taxon>Gunneridae</taxon>
        <taxon>Pentapetalae</taxon>
        <taxon>rosids</taxon>
        <taxon>malvids</taxon>
        <taxon>Brassicales</taxon>
        <taxon>Brassicaceae</taxon>
        <taxon>Camelineae</taxon>
        <taxon>Arabidopsis</taxon>
    </lineage>
</organism>
<keyword evidence="9" id="KW-0812">Transmembrane</keyword>
<protein>
    <recommendedName>
        <fullName evidence="5">Prostaglandin E synthase 2</fullName>
        <ecNumber evidence="4">5.3.99.3</ecNumber>
    </recommendedName>
    <alternativeName>
        <fullName evidence="18">Microsomal prostaglandin E synthase 2</fullName>
    </alternativeName>
</protein>
<keyword evidence="7" id="KW-0444">Lipid biosynthesis</keyword>
<evidence type="ECO:0000256" key="11">
    <source>
        <dbReference type="ARBA" id="ARBA00022989"/>
    </source>
</evidence>
<dbReference type="CDD" id="cd03197">
    <property type="entry name" value="GST_C_mPGES2"/>
    <property type="match status" value="1"/>
</dbReference>
<keyword evidence="12" id="KW-0443">Lipid metabolism</keyword>
<evidence type="ECO:0000256" key="7">
    <source>
        <dbReference type="ARBA" id="ARBA00022516"/>
    </source>
</evidence>
<dbReference type="InterPro" id="IPR036249">
    <property type="entry name" value="Thioredoxin-like_sf"/>
</dbReference>
<dbReference type="GO" id="GO:0050220">
    <property type="term" value="F:prostaglandin-E synthase activity"/>
    <property type="evidence" value="ECO:0007669"/>
    <property type="project" value="UniProtKB-EC"/>
</dbReference>
<dbReference type="InterPro" id="IPR001087">
    <property type="entry name" value="GDSL"/>
</dbReference>
<dbReference type="AlphaFoldDB" id="A0A8S2B7L9"/>
<dbReference type="SUPFAM" id="SSF47616">
    <property type="entry name" value="GST C-terminal domain-like"/>
    <property type="match status" value="1"/>
</dbReference>
<evidence type="ECO:0000256" key="19">
    <source>
        <dbReference type="ARBA" id="ARBA00037847"/>
    </source>
</evidence>
<comment type="similarity">
    <text evidence="3">Belongs to the 'GDSL' lipolytic enzyme family.</text>
</comment>
<reference evidence="21" key="1">
    <citation type="submission" date="2021-01" db="EMBL/GenBank/DDBJ databases">
        <authorList>
            <person name="Bezrukov I."/>
        </authorList>
    </citation>
    <scope>NUCLEOTIDE SEQUENCE</scope>
</reference>
<comment type="subcellular location">
    <subcellularLocation>
        <location evidence="19">Endomembrane system</location>
        <topology evidence="19">Single-pass membrane protein</topology>
    </subcellularLocation>
</comment>
<dbReference type="EC" id="5.3.99.3" evidence="4"/>
<dbReference type="InterPro" id="IPR004045">
    <property type="entry name" value="Glutathione_S-Trfase_N"/>
</dbReference>
<evidence type="ECO:0000259" key="20">
    <source>
        <dbReference type="PROSITE" id="PS50404"/>
    </source>
</evidence>
<dbReference type="InterPro" id="IPR034334">
    <property type="entry name" value="PGES2"/>
</dbReference>
<keyword evidence="14" id="KW-0275">Fatty acid biosynthesis</keyword>
<keyword evidence="15" id="KW-0413">Isomerase</keyword>
<dbReference type="PROSITE" id="PS50404">
    <property type="entry name" value="GST_NTER"/>
    <property type="match status" value="1"/>
</dbReference>
<dbReference type="CDD" id="cd03040">
    <property type="entry name" value="GST_N_mPGES2"/>
    <property type="match status" value="1"/>
</dbReference>
<evidence type="ECO:0000256" key="6">
    <source>
        <dbReference type="ARBA" id="ARBA00022501"/>
    </source>
</evidence>
<keyword evidence="6" id="KW-0644">Prostaglandin metabolism</keyword>
<dbReference type="Gene3D" id="3.40.50.1110">
    <property type="entry name" value="SGNH hydrolase"/>
    <property type="match status" value="1"/>
</dbReference>
<dbReference type="GO" id="GO:0005739">
    <property type="term" value="C:mitochondrion"/>
    <property type="evidence" value="ECO:0007669"/>
    <property type="project" value="TreeGrafter"/>
</dbReference>
<keyword evidence="13" id="KW-0472">Membrane</keyword>
<dbReference type="InterPro" id="IPR040079">
    <property type="entry name" value="Glutathione_S-Trfase"/>
</dbReference>
<evidence type="ECO:0000256" key="10">
    <source>
        <dbReference type="ARBA" id="ARBA00022832"/>
    </source>
</evidence>
<evidence type="ECO:0000256" key="14">
    <source>
        <dbReference type="ARBA" id="ARBA00023160"/>
    </source>
</evidence>
<dbReference type="EMBL" id="LR999458">
    <property type="protein sequence ID" value="CAE6226493.1"/>
    <property type="molecule type" value="Genomic_DNA"/>
</dbReference>
<evidence type="ECO:0000256" key="17">
    <source>
        <dbReference type="ARBA" id="ARBA00023931"/>
    </source>
</evidence>
<dbReference type="Proteomes" id="UP000682877">
    <property type="component" value="Chromosome 8"/>
</dbReference>
<dbReference type="InterPro" id="IPR036282">
    <property type="entry name" value="Glutathione-S-Trfase_C_sf"/>
</dbReference>
<dbReference type="InterPro" id="IPR011767">
    <property type="entry name" value="GLR_AS"/>
</dbReference>
<evidence type="ECO:0000256" key="15">
    <source>
        <dbReference type="ARBA" id="ARBA00023235"/>
    </source>
</evidence>
<evidence type="ECO:0000256" key="1">
    <source>
        <dbReference type="ARBA" id="ARBA00004702"/>
    </source>
</evidence>
<dbReference type="GO" id="GO:0016788">
    <property type="term" value="F:hydrolase activity, acting on ester bonds"/>
    <property type="evidence" value="ECO:0007669"/>
    <property type="project" value="InterPro"/>
</dbReference>
<evidence type="ECO:0000313" key="22">
    <source>
        <dbReference type="Proteomes" id="UP000682877"/>
    </source>
</evidence>
<comment type="catalytic activity">
    <reaction evidence="16">
        <text>prostaglandin H2 = (12S)-hydroxy-(5Z,8E,10E)-heptadecatrienoate + malonaldehyde</text>
        <dbReference type="Rhea" id="RHEA:48644"/>
        <dbReference type="ChEBI" id="CHEBI:57405"/>
        <dbReference type="ChEBI" id="CHEBI:90694"/>
        <dbReference type="ChEBI" id="CHEBI:566274"/>
    </reaction>
    <physiologicalReaction direction="left-to-right" evidence="16">
        <dbReference type="Rhea" id="RHEA:48645"/>
    </physiologicalReaction>
</comment>
<evidence type="ECO:0000256" key="4">
    <source>
        <dbReference type="ARBA" id="ARBA00012203"/>
    </source>
</evidence>
<dbReference type="SUPFAM" id="SSF52833">
    <property type="entry name" value="Thioredoxin-like"/>
    <property type="match status" value="1"/>
</dbReference>
<comment type="catalytic activity">
    <reaction evidence="17">
        <text>prostaglandin H2 = prostaglandin E2</text>
        <dbReference type="Rhea" id="RHEA:12893"/>
        <dbReference type="ChEBI" id="CHEBI:57405"/>
        <dbReference type="ChEBI" id="CHEBI:606564"/>
        <dbReference type="EC" id="5.3.99.3"/>
    </reaction>
    <physiologicalReaction direction="left-to-right" evidence="17">
        <dbReference type="Rhea" id="RHEA:12894"/>
    </physiologicalReaction>
</comment>
<dbReference type="Gene3D" id="3.40.30.10">
    <property type="entry name" value="Glutaredoxin"/>
    <property type="match status" value="1"/>
</dbReference>
<evidence type="ECO:0000256" key="12">
    <source>
        <dbReference type="ARBA" id="ARBA00023098"/>
    </source>
</evidence>
<evidence type="ECO:0000256" key="13">
    <source>
        <dbReference type="ARBA" id="ARBA00023136"/>
    </source>
</evidence>
<dbReference type="Pfam" id="PF00657">
    <property type="entry name" value="Lipase_GDSL"/>
    <property type="match status" value="1"/>
</dbReference>
<evidence type="ECO:0000256" key="3">
    <source>
        <dbReference type="ARBA" id="ARBA00008668"/>
    </source>
</evidence>
<keyword evidence="22" id="KW-1185">Reference proteome</keyword>